<sequence length="366" mass="38268">MNAPLASVGRELRSGGARIAGVVSCVPARELANDVFVERFGEAGVRDVVKMIGVERRRVAAAGETAGDLCRAAGAHLLRGLGWRADGVDAVLFVSQTPDYRLPGTAFVLQAAWGLPAASIALDINLGCSGYPQALWLGMNLIRSGAARRVLLAVGDTISKLVDPDDRATALLFGDAGTVTALEADPEAEDAVFVIGSDGAGVPNLIVPGGGCRESVVAATPAGMPEAAPEADPRLAGRSRAHLFMDGGEIFNFTLRRIPPLVARTLELAGHGVPDHDAFLFHQANLFMLKHLAKKAGLPGERVPVNLTTYGNTSCASIPLLMTTELREALATRRQRLAMFGFGVGYSWASASLVAGPLAVVDTIES</sequence>
<dbReference type="GO" id="GO:0044550">
    <property type="term" value="P:secondary metabolite biosynthetic process"/>
    <property type="evidence" value="ECO:0007669"/>
    <property type="project" value="TreeGrafter"/>
</dbReference>
<feature type="domain" description="Beta-ketoacyl-[acyl-carrier-protein] synthase III N-terminal" evidence="4">
    <location>
        <begin position="122"/>
        <end position="199"/>
    </location>
</feature>
<evidence type="ECO:0000259" key="4">
    <source>
        <dbReference type="Pfam" id="PF08545"/>
    </source>
</evidence>
<proteinExistence type="predicted"/>
<evidence type="ECO:0000259" key="3">
    <source>
        <dbReference type="Pfam" id="PF08541"/>
    </source>
</evidence>
<name>A0A0B6RMS9_BURPL</name>
<dbReference type="KEGG" id="bgp:BGL_1c01400"/>
<dbReference type="PANTHER" id="PTHR34069:SF2">
    <property type="entry name" value="BETA-KETOACYL-[ACYL-CARRIER-PROTEIN] SYNTHASE III"/>
    <property type="match status" value="1"/>
</dbReference>
<evidence type="ECO:0000256" key="1">
    <source>
        <dbReference type="ARBA" id="ARBA00022679"/>
    </source>
</evidence>
<dbReference type="HOGENOM" id="CLU_039592_1_0_4"/>
<dbReference type="PANTHER" id="PTHR34069">
    <property type="entry name" value="3-OXOACYL-[ACYL-CARRIER-PROTEIN] SYNTHASE 3"/>
    <property type="match status" value="1"/>
</dbReference>
<dbReference type="InterPro" id="IPR016039">
    <property type="entry name" value="Thiolase-like"/>
</dbReference>
<dbReference type="RefSeq" id="WP_042623543.1">
    <property type="nucleotide sequence ID" value="NZ_CP002580.1"/>
</dbReference>
<dbReference type="CDD" id="cd00830">
    <property type="entry name" value="KAS_III"/>
    <property type="match status" value="1"/>
</dbReference>
<gene>
    <name evidence="5" type="primary">fabH1</name>
    <name evidence="5" type="ORF">BGL_1c01400</name>
</gene>
<protein>
    <submittedName>
        <fullName evidence="5">3-oxoacyl-(Acyl carrier protein) synthase III FabH</fullName>
        <ecNumber evidence="5">2.3.1.41</ecNumber>
    </submittedName>
</protein>
<evidence type="ECO:0000256" key="2">
    <source>
        <dbReference type="ARBA" id="ARBA00023315"/>
    </source>
</evidence>
<reference evidence="5 6" key="2">
    <citation type="journal article" date="2016" name="Appl. Microbiol. Biotechnol.">
        <title>Mutations improving production and secretion of extracellular lipase by Burkholderia glumae PG1.</title>
        <authorList>
            <person name="Knapp A."/>
            <person name="Voget S."/>
            <person name="Gao R."/>
            <person name="Zaburannyi N."/>
            <person name="Krysciak D."/>
            <person name="Breuer M."/>
            <person name="Hauer B."/>
            <person name="Streit W.R."/>
            <person name="Muller R."/>
            <person name="Daniel R."/>
            <person name="Jaeger K.E."/>
        </authorList>
    </citation>
    <scope>NUCLEOTIDE SEQUENCE [LARGE SCALE GENOMIC DNA]</scope>
    <source>
        <strain evidence="5 6">PG1</strain>
    </source>
</reference>
<dbReference type="EMBL" id="CP002580">
    <property type="protein sequence ID" value="AJK44693.1"/>
    <property type="molecule type" value="Genomic_DNA"/>
</dbReference>
<dbReference type="AlphaFoldDB" id="A0A0B6RMS9"/>
<dbReference type="GO" id="GO:0006633">
    <property type="term" value="P:fatty acid biosynthetic process"/>
    <property type="evidence" value="ECO:0007669"/>
    <property type="project" value="InterPro"/>
</dbReference>
<dbReference type="Proteomes" id="UP000031838">
    <property type="component" value="Chromosome 1"/>
</dbReference>
<keyword evidence="6" id="KW-1185">Reference proteome</keyword>
<evidence type="ECO:0000313" key="6">
    <source>
        <dbReference type="Proteomes" id="UP000031838"/>
    </source>
</evidence>
<dbReference type="Pfam" id="PF08541">
    <property type="entry name" value="ACP_syn_III_C"/>
    <property type="match status" value="1"/>
</dbReference>
<dbReference type="GO" id="GO:0004315">
    <property type="term" value="F:3-oxoacyl-[acyl-carrier-protein] synthase activity"/>
    <property type="evidence" value="ECO:0007669"/>
    <property type="project" value="UniProtKB-EC"/>
</dbReference>
<evidence type="ECO:0000313" key="5">
    <source>
        <dbReference type="EMBL" id="AJK44693.1"/>
    </source>
</evidence>
<keyword evidence="2 5" id="KW-0012">Acyltransferase</keyword>
<dbReference type="Gene3D" id="3.40.47.10">
    <property type="match status" value="1"/>
</dbReference>
<dbReference type="InterPro" id="IPR013751">
    <property type="entry name" value="ACP_syn_III_N"/>
</dbReference>
<keyword evidence="1 5" id="KW-0808">Transferase</keyword>
<dbReference type="Pfam" id="PF08545">
    <property type="entry name" value="ACP_syn_III"/>
    <property type="match status" value="1"/>
</dbReference>
<reference evidence="6" key="1">
    <citation type="submission" date="2011-03" db="EMBL/GenBank/DDBJ databases">
        <authorList>
            <person name="Voget S."/>
            <person name="Streit W.R."/>
            <person name="Jaeger K.E."/>
            <person name="Daniel R."/>
        </authorList>
    </citation>
    <scope>NUCLEOTIDE SEQUENCE [LARGE SCALE GENOMIC DNA]</scope>
    <source>
        <strain evidence="6">PG1</strain>
    </source>
</reference>
<dbReference type="EC" id="2.3.1.41" evidence="5"/>
<dbReference type="InterPro" id="IPR013747">
    <property type="entry name" value="ACP_syn_III_C"/>
</dbReference>
<organism evidence="5 6">
    <name type="scientific">Burkholderia plantarii</name>
    <dbReference type="NCBI Taxonomy" id="41899"/>
    <lineage>
        <taxon>Bacteria</taxon>
        <taxon>Pseudomonadati</taxon>
        <taxon>Pseudomonadota</taxon>
        <taxon>Betaproteobacteria</taxon>
        <taxon>Burkholderiales</taxon>
        <taxon>Burkholderiaceae</taxon>
        <taxon>Burkholderia</taxon>
    </lineage>
</organism>
<feature type="domain" description="Beta-ketoacyl-[acyl-carrier-protein] synthase III C-terminal" evidence="3">
    <location>
        <begin position="267"/>
        <end position="352"/>
    </location>
</feature>
<accession>A0A0B6RMS9</accession>
<dbReference type="SUPFAM" id="SSF53901">
    <property type="entry name" value="Thiolase-like"/>
    <property type="match status" value="1"/>
</dbReference>